<feature type="region of interest" description="Disordered" evidence="1">
    <location>
        <begin position="1"/>
        <end position="33"/>
    </location>
</feature>
<reference evidence="5 6" key="1">
    <citation type="submission" date="2019-02" db="EMBL/GenBank/DDBJ databases">
        <title>Genome sequences of Aliivibrio finisterrensis strains from farmed Atlantic salmon.</title>
        <authorList>
            <person name="Bowman J.P."/>
        </authorList>
    </citation>
    <scope>NUCLEOTIDE SEQUENCE [LARGE SCALE GENOMIC DNA]</scope>
    <source>
        <strain evidence="4 7">A21</strain>
        <strain evidence="2 5">A32</strain>
        <strain evidence="3 6">A46</strain>
    </source>
</reference>
<evidence type="ECO:0000313" key="6">
    <source>
        <dbReference type="Proteomes" id="UP000294063"/>
    </source>
</evidence>
<protein>
    <submittedName>
        <fullName evidence="2">Uncharacterized protein</fullName>
    </submittedName>
</protein>
<feature type="compositionally biased region" description="Basic and acidic residues" evidence="1">
    <location>
        <begin position="1"/>
        <end position="23"/>
    </location>
</feature>
<dbReference type="EMBL" id="SEZK01000016">
    <property type="protein sequence ID" value="RYU51071.1"/>
    <property type="molecule type" value="Genomic_DNA"/>
</dbReference>
<evidence type="ECO:0000256" key="1">
    <source>
        <dbReference type="SAM" id="MobiDB-lite"/>
    </source>
</evidence>
<keyword evidence="7" id="KW-1185">Reference proteome</keyword>
<evidence type="ECO:0000313" key="7">
    <source>
        <dbReference type="Proteomes" id="UP000294166"/>
    </source>
</evidence>
<dbReference type="GeneID" id="56274761"/>
<dbReference type="Proteomes" id="UP000294063">
    <property type="component" value="Unassembled WGS sequence"/>
</dbReference>
<dbReference type="RefSeq" id="WP_130043357.1">
    <property type="nucleotide sequence ID" value="NZ_SEZJ01000005.1"/>
</dbReference>
<evidence type="ECO:0000313" key="4">
    <source>
        <dbReference type="EMBL" id="RYU64204.1"/>
    </source>
</evidence>
<organism evidence="2 5">
    <name type="scientific">Aliivibrio finisterrensis</name>
    <dbReference type="NCBI Taxonomy" id="511998"/>
    <lineage>
        <taxon>Bacteria</taxon>
        <taxon>Pseudomonadati</taxon>
        <taxon>Pseudomonadota</taxon>
        <taxon>Gammaproteobacteria</taxon>
        <taxon>Vibrionales</taxon>
        <taxon>Vibrionaceae</taxon>
        <taxon>Aliivibrio</taxon>
    </lineage>
</organism>
<sequence>MHNNEQEKIITNDNTEMKKEKSPKQLLNESINKHSRECKELKSSLEKSKDSSKFLKEVEQLEKILQPNLNAMIQDQQNTASQVYVIELIVNDKSDFIKNVLKEYRASKSIKHFENREQVLEFLNRAKSKAQRLTDTSQTDQKLQTLKSEALSLLTQKIELEELSNETAITLFESLVKMNLKQFISQQNKKKITTKKSQKEQA</sequence>
<evidence type="ECO:0000313" key="5">
    <source>
        <dbReference type="Proteomes" id="UP000293465"/>
    </source>
</evidence>
<comment type="caution">
    <text evidence="2">The sequence shown here is derived from an EMBL/GenBank/DDBJ whole genome shotgun (WGS) entry which is preliminary data.</text>
</comment>
<proteinExistence type="predicted"/>
<gene>
    <name evidence="2" type="ORF">ERW49_06875</name>
    <name evidence="4" type="ORF">ERW53_10850</name>
    <name evidence="3" type="ORF">ERW57_10475</name>
</gene>
<evidence type="ECO:0000313" key="3">
    <source>
        <dbReference type="EMBL" id="RYU51071.1"/>
    </source>
</evidence>
<accession>A0A4Q5KKM0</accession>
<dbReference type="EMBL" id="SEZN01000017">
    <property type="protein sequence ID" value="RYU64204.1"/>
    <property type="molecule type" value="Genomic_DNA"/>
</dbReference>
<evidence type="ECO:0000313" key="2">
    <source>
        <dbReference type="EMBL" id="RYU46852.1"/>
    </source>
</evidence>
<name>A0A4Q5KKM0_9GAMM</name>
<dbReference type="Proteomes" id="UP000293465">
    <property type="component" value="Unassembled WGS sequence"/>
</dbReference>
<dbReference type="Proteomes" id="UP000294166">
    <property type="component" value="Unassembled WGS sequence"/>
</dbReference>
<dbReference type="EMBL" id="SEZJ01000005">
    <property type="protein sequence ID" value="RYU46852.1"/>
    <property type="molecule type" value="Genomic_DNA"/>
</dbReference>
<dbReference type="AlphaFoldDB" id="A0A4Q5KKM0"/>